<name>A0A7H1DUG4_9FLAO</name>
<gene>
    <name evidence="2" type="ORF">H0S70_09625</name>
</gene>
<evidence type="ECO:0000313" key="2">
    <source>
        <dbReference type="EMBL" id="QNS40622.1"/>
    </source>
</evidence>
<dbReference type="GO" id="GO:0016758">
    <property type="term" value="F:hexosyltransferase activity"/>
    <property type="evidence" value="ECO:0007669"/>
    <property type="project" value="UniProtKB-ARBA"/>
</dbReference>
<dbReference type="Gene3D" id="3.90.550.10">
    <property type="entry name" value="Spore Coat Polysaccharide Biosynthesis Protein SpsA, Chain A"/>
    <property type="match status" value="1"/>
</dbReference>
<dbReference type="PANTHER" id="PTHR22916">
    <property type="entry name" value="GLYCOSYLTRANSFERASE"/>
    <property type="match status" value="1"/>
</dbReference>
<dbReference type="SUPFAM" id="SSF53448">
    <property type="entry name" value="Nucleotide-diphospho-sugar transferases"/>
    <property type="match status" value="1"/>
</dbReference>
<keyword evidence="2" id="KW-0808">Transferase</keyword>
<reference evidence="2 3" key="1">
    <citation type="submission" date="2020-07" db="EMBL/GenBank/DDBJ databases">
        <title>Complete genome and description of Chryseobacterium manosquense strain Marseille-Q2069 sp. nov.</title>
        <authorList>
            <person name="Boxberger M."/>
        </authorList>
    </citation>
    <scope>NUCLEOTIDE SEQUENCE [LARGE SCALE GENOMIC DNA]</scope>
    <source>
        <strain evidence="2 3">Marseille-Q2069</strain>
    </source>
</reference>
<dbReference type="AlphaFoldDB" id="A0A7H1DUG4"/>
<accession>A0A7H1DUG4</accession>
<dbReference type="RefSeq" id="WP_188320633.1">
    <property type="nucleotide sequence ID" value="NZ_CP060203.1"/>
</dbReference>
<dbReference type="InterPro" id="IPR029044">
    <property type="entry name" value="Nucleotide-diphossugar_trans"/>
</dbReference>
<dbReference type="KEGG" id="cmaq:H0S70_09625"/>
<dbReference type="Proteomes" id="UP000516438">
    <property type="component" value="Chromosome"/>
</dbReference>
<sequence>MMPNISIIILTYNQEAFIEKAIRGVFMQNFRGKIQLIISNDASRDRTHEIINNLLQQAPENIEIQYTLHPKNIGATPNMYDALKKVKGKYLALCEGDDYWTDENKLQMQYDFMEQNPEYAICFHAVAQVDENDNFIPDMQFSSIENRDYTALELYRSWQVHTTSVCMRTEVLQNQAVKQMLKNPDLLYFDTPLYMAASLNGKMRGNSKTMSAYRRHSAGISYGANLKRDLKHNIYDRTIGNFYGGKIKDISRWLIFKRSKDNFFESLKQHRYKWAFQYLWWMLCEYKKMGIYILTNLK</sequence>
<evidence type="ECO:0000313" key="3">
    <source>
        <dbReference type="Proteomes" id="UP000516438"/>
    </source>
</evidence>
<dbReference type="PANTHER" id="PTHR22916:SF3">
    <property type="entry name" value="UDP-GLCNAC:BETAGAL BETA-1,3-N-ACETYLGLUCOSAMINYLTRANSFERASE-LIKE PROTEIN 1"/>
    <property type="match status" value="1"/>
</dbReference>
<dbReference type="InterPro" id="IPR001173">
    <property type="entry name" value="Glyco_trans_2-like"/>
</dbReference>
<dbReference type="EMBL" id="CP060203">
    <property type="protein sequence ID" value="QNS40622.1"/>
    <property type="molecule type" value="Genomic_DNA"/>
</dbReference>
<keyword evidence="3" id="KW-1185">Reference proteome</keyword>
<feature type="domain" description="Glycosyltransferase 2-like" evidence="1">
    <location>
        <begin position="6"/>
        <end position="167"/>
    </location>
</feature>
<proteinExistence type="predicted"/>
<organism evidence="2 3">
    <name type="scientific">Chryseobacterium manosquense</name>
    <dbReference type="NCBI Taxonomy" id="2754694"/>
    <lineage>
        <taxon>Bacteria</taxon>
        <taxon>Pseudomonadati</taxon>
        <taxon>Bacteroidota</taxon>
        <taxon>Flavobacteriia</taxon>
        <taxon>Flavobacteriales</taxon>
        <taxon>Weeksellaceae</taxon>
        <taxon>Chryseobacterium group</taxon>
        <taxon>Chryseobacterium</taxon>
    </lineage>
</organism>
<evidence type="ECO:0000259" key="1">
    <source>
        <dbReference type="Pfam" id="PF00535"/>
    </source>
</evidence>
<protein>
    <submittedName>
        <fullName evidence="2">Glycosyltransferase</fullName>
    </submittedName>
</protein>
<dbReference type="Pfam" id="PF00535">
    <property type="entry name" value="Glycos_transf_2"/>
    <property type="match status" value="1"/>
</dbReference>